<evidence type="ECO:0000313" key="4">
    <source>
        <dbReference type="EMBL" id="MBB5432669.1"/>
    </source>
</evidence>
<reference evidence="4 5" key="1">
    <citation type="submission" date="2020-08" db="EMBL/GenBank/DDBJ databases">
        <title>Sequencing the genomes of 1000 actinobacteria strains.</title>
        <authorList>
            <person name="Klenk H.-P."/>
        </authorList>
    </citation>
    <scope>NUCLEOTIDE SEQUENCE [LARGE SCALE GENOMIC DNA]</scope>
    <source>
        <strain evidence="4 5">DSM 44551</strain>
    </source>
</reference>
<dbReference type="InterPro" id="IPR016181">
    <property type="entry name" value="Acyl_CoA_acyltransferase"/>
</dbReference>
<dbReference type="AlphaFoldDB" id="A0A7W8VE82"/>
<gene>
    <name evidence="4" type="ORF">HDA36_002753</name>
</gene>
<feature type="domain" description="N-acetyltransferase" evidence="3">
    <location>
        <begin position="9"/>
        <end position="153"/>
    </location>
</feature>
<dbReference type="InterPro" id="IPR000182">
    <property type="entry name" value="GNAT_dom"/>
</dbReference>
<dbReference type="PANTHER" id="PTHR43877">
    <property type="entry name" value="AMINOALKYLPHOSPHONATE N-ACETYLTRANSFERASE-RELATED-RELATED"/>
    <property type="match status" value="1"/>
</dbReference>
<protein>
    <submittedName>
        <fullName evidence="4">ElaA protein</fullName>
    </submittedName>
</protein>
<keyword evidence="2" id="KW-0012">Acyltransferase</keyword>
<evidence type="ECO:0000256" key="1">
    <source>
        <dbReference type="ARBA" id="ARBA00022679"/>
    </source>
</evidence>
<evidence type="ECO:0000313" key="5">
    <source>
        <dbReference type="Proteomes" id="UP000572635"/>
    </source>
</evidence>
<accession>A0A7W8VE82</accession>
<evidence type="ECO:0000256" key="2">
    <source>
        <dbReference type="ARBA" id="ARBA00023315"/>
    </source>
</evidence>
<dbReference type="SUPFAM" id="SSF55729">
    <property type="entry name" value="Acyl-CoA N-acyltransferases (Nat)"/>
    <property type="match status" value="1"/>
</dbReference>
<evidence type="ECO:0000259" key="3">
    <source>
        <dbReference type="PROSITE" id="PS51186"/>
    </source>
</evidence>
<dbReference type="EMBL" id="JACHDB010000001">
    <property type="protein sequence ID" value="MBB5432669.1"/>
    <property type="molecule type" value="Genomic_DNA"/>
</dbReference>
<dbReference type="Proteomes" id="UP000572635">
    <property type="component" value="Unassembled WGS sequence"/>
</dbReference>
<sequence>MPATSTIPVRIASFAELGAAELYALLRLRTDVFVVEQECAYPELDGRDTEPGTLHAWIADPEDPRTPLACLRVLDEPDGSARIGRVATAPAARGRGLARLLLAAALERVGDREVRLDAQAYATGLYRSFGFAVCGPEFTEDGIAHVPMVRSSSAAE</sequence>
<dbReference type="InterPro" id="IPR050832">
    <property type="entry name" value="Bact_Acetyltransf"/>
</dbReference>
<dbReference type="PANTHER" id="PTHR43877:SF2">
    <property type="entry name" value="AMINOALKYLPHOSPHONATE N-ACETYLTRANSFERASE-RELATED"/>
    <property type="match status" value="1"/>
</dbReference>
<dbReference type="Pfam" id="PF13673">
    <property type="entry name" value="Acetyltransf_10"/>
    <property type="match status" value="1"/>
</dbReference>
<keyword evidence="1" id="KW-0808">Transferase</keyword>
<dbReference type="PROSITE" id="PS51186">
    <property type="entry name" value="GNAT"/>
    <property type="match status" value="1"/>
</dbReference>
<comment type="caution">
    <text evidence="4">The sequence shown here is derived from an EMBL/GenBank/DDBJ whole genome shotgun (WGS) entry which is preliminary data.</text>
</comment>
<organism evidence="4 5">
    <name type="scientific">Nocardiopsis composta</name>
    <dbReference type="NCBI Taxonomy" id="157465"/>
    <lineage>
        <taxon>Bacteria</taxon>
        <taxon>Bacillati</taxon>
        <taxon>Actinomycetota</taxon>
        <taxon>Actinomycetes</taxon>
        <taxon>Streptosporangiales</taxon>
        <taxon>Nocardiopsidaceae</taxon>
        <taxon>Nocardiopsis</taxon>
    </lineage>
</organism>
<proteinExistence type="predicted"/>
<dbReference type="Gene3D" id="3.40.630.30">
    <property type="match status" value="1"/>
</dbReference>
<keyword evidence="5" id="KW-1185">Reference proteome</keyword>
<dbReference type="GO" id="GO:0016747">
    <property type="term" value="F:acyltransferase activity, transferring groups other than amino-acyl groups"/>
    <property type="evidence" value="ECO:0007669"/>
    <property type="project" value="InterPro"/>
</dbReference>
<name>A0A7W8VE82_9ACTN</name>
<dbReference type="RefSeq" id="WP_184392202.1">
    <property type="nucleotide sequence ID" value="NZ_BAAAJD010000111.1"/>
</dbReference>